<feature type="signal peptide" evidence="2">
    <location>
        <begin position="1"/>
        <end position="21"/>
    </location>
</feature>
<dbReference type="Proteomes" id="UP000626210">
    <property type="component" value="Unassembled WGS sequence"/>
</dbReference>
<feature type="region of interest" description="Disordered" evidence="1">
    <location>
        <begin position="34"/>
        <end position="136"/>
    </location>
</feature>
<evidence type="ECO:0000313" key="5">
    <source>
        <dbReference type="Proteomes" id="UP000626210"/>
    </source>
</evidence>
<keyword evidence="5" id="KW-1185">Reference proteome</keyword>
<gene>
    <name evidence="4" type="ORF">GCM10007320_39170</name>
</gene>
<evidence type="ECO:0000259" key="3">
    <source>
        <dbReference type="Pfam" id="PF13511"/>
    </source>
</evidence>
<sequence length="168" mass="18169">MRSVVALLMILGTALSWPAAAQWMWRDANNKPVFSDRPPPADIPDRNIVQRPSGAARAAPPAPASAPAASATPAPPSGQDKELEQRRQQAEAAEAARQKAAQEVQAKARAENCARARQNKASLDSGIRITRTNAQGEREFLDDAQRAAEQRRTQDIIARDCTPSAQLQ</sequence>
<protein>
    <recommendedName>
        <fullName evidence="3">DUF4124 domain-containing protein</fullName>
    </recommendedName>
</protein>
<dbReference type="EMBL" id="BMYK01000013">
    <property type="protein sequence ID" value="GHC90692.1"/>
    <property type="molecule type" value="Genomic_DNA"/>
</dbReference>
<feature type="chain" id="PRO_5045245138" description="DUF4124 domain-containing protein" evidence="2">
    <location>
        <begin position="22"/>
        <end position="168"/>
    </location>
</feature>
<proteinExistence type="predicted"/>
<evidence type="ECO:0000313" key="4">
    <source>
        <dbReference type="EMBL" id="GHC90692.1"/>
    </source>
</evidence>
<dbReference type="RefSeq" id="WP_189688583.1">
    <property type="nucleotide sequence ID" value="NZ_BMYK01000013.1"/>
</dbReference>
<dbReference type="InterPro" id="IPR025392">
    <property type="entry name" value="DUF4124"/>
</dbReference>
<evidence type="ECO:0000256" key="2">
    <source>
        <dbReference type="SAM" id="SignalP"/>
    </source>
</evidence>
<evidence type="ECO:0000256" key="1">
    <source>
        <dbReference type="SAM" id="MobiDB-lite"/>
    </source>
</evidence>
<keyword evidence="2" id="KW-0732">Signal</keyword>
<feature type="domain" description="DUF4124" evidence="3">
    <location>
        <begin position="16"/>
        <end position="64"/>
    </location>
</feature>
<feature type="compositionally biased region" description="Low complexity" evidence="1">
    <location>
        <begin position="52"/>
        <end position="72"/>
    </location>
</feature>
<accession>A0ABQ3G5N1</accession>
<name>A0ABQ3G5N1_9BURK</name>
<dbReference type="Pfam" id="PF13511">
    <property type="entry name" value="DUF4124"/>
    <property type="match status" value="1"/>
</dbReference>
<organism evidence="4 5">
    <name type="scientific">Pseudorhodoferax aquiterrae</name>
    <dbReference type="NCBI Taxonomy" id="747304"/>
    <lineage>
        <taxon>Bacteria</taxon>
        <taxon>Pseudomonadati</taxon>
        <taxon>Pseudomonadota</taxon>
        <taxon>Betaproteobacteria</taxon>
        <taxon>Burkholderiales</taxon>
        <taxon>Comamonadaceae</taxon>
    </lineage>
</organism>
<comment type="caution">
    <text evidence="4">The sequence shown here is derived from an EMBL/GenBank/DDBJ whole genome shotgun (WGS) entry which is preliminary data.</text>
</comment>
<feature type="compositionally biased region" description="Basic and acidic residues" evidence="1">
    <location>
        <begin position="79"/>
        <end position="97"/>
    </location>
</feature>
<reference evidence="5" key="1">
    <citation type="journal article" date="2019" name="Int. J. Syst. Evol. Microbiol.">
        <title>The Global Catalogue of Microorganisms (GCM) 10K type strain sequencing project: providing services to taxonomists for standard genome sequencing and annotation.</title>
        <authorList>
            <consortium name="The Broad Institute Genomics Platform"/>
            <consortium name="The Broad Institute Genome Sequencing Center for Infectious Disease"/>
            <person name="Wu L."/>
            <person name="Ma J."/>
        </authorList>
    </citation>
    <scope>NUCLEOTIDE SEQUENCE [LARGE SCALE GENOMIC DNA]</scope>
    <source>
        <strain evidence="5">KCTC 23314</strain>
    </source>
</reference>